<evidence type="ECO:0000313" key="2">
    <source>
        <dbReference type="EnsemblPlants" id="KEH23097"/>
    </source>
</evidence>
<sequence length="516" mass="57878">MGAYLTKEPHISVNLFIDEEKNKVLFVQAQKDFMDVLLSFLTFPMGTIARLVSKNSNIQKVRVGSISSLYDSVVNLEEKQFWTPVCKEMLLRPRNTMEEYCEHIKLNIDDTEKMKYFVCEDWNCSRKSGALLSTFRNQKCRCGKPMNREIFHESSSTDRNVDFDGFVPETASFIISDDLSVKPDTCHGTIFKPLNLPESRDLDAIKQVTINVTQRDEIQLQENLDSRYQGFYILDLLKCSLFSMTPLTDVFLRKNLATENRITQSVTSFDSGTSDLKSKSRERKITVKLLVRKSSNTVLFALGGEDFADFIISLLTFPLGGVENMLNGNSYMGSIDNLYQSISVLDRSKYLRSSYVMDMLLKTPLAHHFKISNQMLPIDEVSAVGYACDSKKNYGEVVSGSLVSSNGGSYSTNLRSCIHLEYLEPQSSIGEAYNNYGGRGFTKKPSLYMVTDDLVVTPGSSTSAITVLTKLRIPLSDVMECSINIGQNECLSILKASLISSSALTNGLSQFLTKFT</sequence>
<protein>
    <submittedName>
        <fullName evidence="1">DUF674 family protein</fullName>
    </submittedName>
</protein>
<name>A0A072U0C6_MEDTR</name>
<dbReference type="Proteomes" id="UP000002051">
    <property type="component" value="Unassembled WGS sequence"/>
</dbReference>
<dbReference type="OMA" id="ANLENEC"/>
<reference evidence="1 3" key="1">
    <citation type="journal article" date="2011" name="Nature">
        <title>The Medicago genome provides insight into the evolution of rhizobial symbioses.</title>
        <authorList>
            <person name="Young N.D."/>
            <person name="Debelle F."/>
            <person name="Oldroyd G.E."/>
            <person name="Geurts R."/>
            <person name="Cannon S.B."/>
            <person name="Udvardi M.K."/>
            <person name="Benedito V.A."/>
            <person name="Mayer K.F."/>
            <person name="Gouzy J."/>
            <person name="Schoof H."/>
            <person name="Van de Peer Y."/>
            <person name="Proost S."/>
            <person name="Cook D.R."/>
            <person name="Meyers B.C."/>
            <person name="Spannagl M."/>
            <person name="Cheung F."/>
            <person name="De Mita S."/>
            <person name="Krishnakumar V."/>
            <person name="Gundlach H."/>
            <person name="Zhou S."/>
            <person name="Mudge J."/>
            <person name="Bharti A.K."/>
            <person name="Murray J.D."/>
            <person name="Naoumkina M.A."/>
            <person name="Rosen B."/>
            <person name="Silverstein K.A."/>
            <person name="Tang H."/>
            <person name="Rombauts S."/>
            <person name="Zhao P.X."/>
            <person name="Zhou P."/>
            <person name="Barbe V."/>
            <person name="Bardou P."/>
            <person name="Bechner M."/>
            <person name="Bellec A."/>
            <person name="Berger A."/>
            <person name="Berges H."/>
            <person name="Bidwell S."/>
            <person name="Bisseling T."/>
            <person name="Choisne N."/>
            <person name="Couloux A."/>
            <person name="Denny R."/>
            <person name="Deshpande S."/>
            <person name="Dai X."/>
            <person name="Doyle J.J."/>
            <person name="Dudez A.M."/>
            <person name="Farmer A.D."/>
            <person name="Fouteau S."/>
            <person name="Franken C."/>
            <person name="Gibelin C."/>
            <person name="Gish J."/>
            <person name="Goldstein S."/>
            <person name="Gonzalez A.J."/>
            <person name="Green P.J."/>
            <person name="Hallab A."/>
            <person name="Hartog M."/>
            <person name="Hua A."/>
            <person name="Humphray S.J."/>
            <person name="Jeong D.H."/>
            <person name="Jing Y."/>
            <person name="Jocker A."/>
            <person name="Kenton S.M."/>
            <person name="Kim D.J."/>
            <person name="Klee K."/>
            <person name="Lai H."/>
            <person name="Lang C."/>
            <person name="Lin S."/>
            <person name="Macmil S.L."/>
            <person name="Magdelenat G."/>
            <person name="Matthews L."/>
            <person name="McCorrison J."/>
            <person name="Monaghan E.L."/>
            <person name="Mun J.H."/>
            <person name="Najar F.Z."/>
            <person name="Nicholson C."/>
            <person name="Noirot C."/>
            <person name="O'Bleness M."/>
            <person name="Paule C.R."/>
            <person name="Poulain J."/>
            <person name="Prion F."/>
            <person name="Qin B."/>
            <person name="Qu C."/>
            <person name="Retzel E.F."/>
            <person name="Riddle C."/>
            <person name="Sallet E."/>
            <person name="Samain S."/>
            <person name="Samson N."/>
            <person name="Sanders I."/>
            <person name="Saurat O."/>
            <person name="Scarpelli C."/>
            <person name="Schiex T."/>
            <person name="Segurens B."/>
            <person name="Severin A.J."/>
            <person name="Sherrier D.J."/>
            <person name="Shi R."/>
            <person name="Sims S."/>
            <person name="Singer S.R."/>
            <person name="Sinharoy S."/>
            <person name="Sterck L."/>
            <person name="Viollet A."/>
            <person name="Wang B.B."/>
            <person name="Wang K."/>
            <person name="Wang M."/>
            <person name="Wang X."/>
            <person name="Warfsmann J."/>
            <person name="Weissenbach J."/>
            <person name="White D.D."/>
            <person name="White J.D."/>
            <person name="Wiley G.B."/>
            <person name="Wincker P."/>
            <person name="Xing Y."/>
            <person name="Yang L."/>
            <person name="Yao Z."/>
            <person name="Ying F."/>
            <person name="Zhai J."/>
            <person name="Zhou L."/>
            <person name="Zuber A."/>
            <person name="Denarie J."/>
            <person name="Dixon R.A."/>
            <person name="May G.D."/>
            <person name="Schwartz D.C."/>
            <person name="Rogers J."/>
            <person name="Quetier F."/>
            <person name="Town C.D."/>
            <person name="Roe B.A."/>
        </authorList>
    </citation>
    <scope>NUCLEOTIDE SEQUENCE [LARGE SCALE GENOMIC DNA]</scope>
    <source>
        <strain evidence="1">A17</strain>
        <strain evidence="2 3">cv. Jemalong A17</strain>
    </source>
</reference>
<gene>
    <name evidence="1" type="ordered locus">MTR_7g066410</name>
</gene>
<evidence type="ECO:0000313" key="3">
    <source>
        <dbReference type="Proteomes" id="UP000002051"/>
    </source>
</evidence>
<keyword evidence="3" id="KW-1185">Reference proteome</keyword>
<dbReference type="Pfam" id="PF05056">
    <property type="entry name" value="DUF674"/>
    <property type="match status" value="1"/>
</dbReference>
<dbReference type="HOGENOM" id="CLU_030757_1_1_1"/>
<organism evidence="1 3">
    <name type="scientific">Medicago truncatula</name>
    <name type="common">Barrel medic</name>
    <name type="synonym">Medicago tribuloides</name>
    <dbReference type="NCBI Taxonomy" id="3880"/>
    <lineage>
        <taxon>Eukaryota</taxon>
        <taxon>Viridiplantae</taxon>
        <taxon>Streptophyta</taxon>
        <taxon>Embryophyta</taxon>
        <taxon>Tracheophyta</taxon>
        <taxon>Spermatophyta</taxon>
        <taxon>Magnoliopsida</taxon>
        <taxon>eudicotyledons</taxon>
        <taxon>Gunneridae</taxon>
        <taxon>Pentapetalae</taxon>
        <taxon>rosids</taxon>
        <taxon>fabids</taxon>
        <taxon>Fabales</taxon>
        <taxon>Fabaceae</taxon>
        <taxon>Papilionoideae</taxon>
        <taxon>50 kb inversion clade</taxon>
        <taxon>NPAAA clade</taxon>
        <taxon>Hologalegina</taxon>
        <taxon>IRL clade</taxon>
        <taxon>Trifolieae</taxon>
        <taxon>Medicago</taxon>
    </lineage>
</organism>
<evidence type="ECO:0000313" key="1">
    <source>
        <dbReference type="EMBL" id="KEH23097.1"/>
    </source>
</evidence>
<proteinExistence type="predicted"/>
<dbReference type="AlphaFoldDB" id="A0A072U0C6"/>
<accession>A0A072U0C6</accession>
<dbReference type="EMBL" id="CM001223">
    <property type="protein sequence ID" value="KEH23097.1"/>
    <property type="molecule type" value="Genomic_DNA"/>
</dbReference>
<dbReference type="PANTHER" id="PTHR33103">
    <property type="entry name" value="OS01G0153900 PROTEIN"/>
    <property type="match status" value="1"/>
</dbReference>
<dbReference type="PaxDb" id="3880-AES66163"/>
<dbReference type="InterPro" id="IPR007750">
    <property type="entry name" value="DUF674"/>
</dbReference>
<dbReference type="PANTHER" id="PTHR33103:SF102">
    <property type="entry name" value="DUF674 FAMILY PROTEIN"/>
    <property type="match status" value="1"/>
</dbReference>
<reference evidence="2" key="3">
    <citation type="submission" date="2015-04" db="UniProtKB">
        <authorList>
            <consortium name="EnsemblPlants"/>
        </authorList>
    </citation>
    <scope>IDENTIFICATION</scope>
    <source>
        <strain evidence="2">cv. Jemalong A17</strain>
    </source>
</reference>
<reference evidence="1 3" key="2">
    <citation type="journal article" date="2014" name="BMC Genomics">
        <title>An improved genome release (version Mt4.0) for the model legume Medicago truncatula.</title>
        <authorList>
            <person name="Tang H."/>
            <person name="Krishnakumar V."/>
            <person name="Bidwell S."/>
            <person name="Rosen B."/>
            <person name="Chan A."/>
            <person name="Zhou S."/>
            <person name="Gentzbittel L."/>
            <person name="Childs K.L."/>
            <person name="Yandell M."/>
            <person name="Gundlach H."/>
            <person name="Mayer K.F."/>
            <person name="Schwartz D.C."/>
            <person name="Town C.D."/>
        </authorList>
    </citation>
    <scope>GENOME REANNOTATION</scope>
    <source>
        <strain evidence="1">A17</strain>
        <strain evidence="2 3">cv. Jemalong A17</strain>
    </source>
</reference>
<dbReference type="EnsemblPlants" id="KEH23097">
    <property type="protein sequence ID" value="KEH23097"/>
    <property type="gene ID" value="MTR_7g066410"/>
</dbReference>